<dbReference type="Pfam" id="PF00174">
    <property type="entry name" value="Oxidored_molyb"/>
    <property type="match status" value="1"/>
</dbReference>
<dbReference type="Gene3D" id="3.90.420.10">
    <property type="entry name" value="Oxidoreductase, molybdopterin-binding domain"/>
    <property type="match status" value="1"/>
</dbReference>
<feature type="domain" description="Oxidoreductase molybdopterin-binding" evidence="1">
    <location>
        <begin position="10"/>
        <end position="127"/>
    </location>
</feature>
<evidence type="ECO:0000259" key="1">
    <source>
        <dbReference type="Pfam" id="PF00174"/>
    </source>
</evidence>
<sequence>EQRVYRFRCVEAWSMVIPWDGFQLNKLIAKAKPTSKAKYVMFSTFKDEKTALGFKAYPNYDWPYTEGLRMDEAMHDLTFLATGIYGKPIPHQNGAPIRLVVPWKYGYKSIKSIVRIDFTDKQPKTLWNTAGPDEYGFYSNVNPEVDHPRWSQARERAIGTGGFVERVPTLKFNGYEKEVAHLYKGMDLRKFF</sequence>
<dbReference type="InterPro" id="IPR000572">
    <property type="entry name" value="OxRdtase_Mopterin-bd_dom"/>
</dbReference>
<dbReference type="PANTHER" id="PTHR43032:SF3">
    <property type="entry name" value="PROTEIN-METHIONINE-SULFOXIDE REDUCTASE CATALYTIC SUBUNIT MSRP"/>
    <property type="match status" value="1"/>
</dbReference>
<reference evidence="2" key="1">
    <citation type="submission" date="2018-05" db="EMBL/GenBank/DDBJ databases">
        <authorList>
            <person name="Lanie J.A."/>
            <person name="Ng W.-L."/>
            <person name="Kazmierczak K.M."/>
            <person name="Andrzejewski T.M."/>
            <person name="Davidsen T.M."/>
            <person name="Wayne K.J."/>
            <person name="Tettelin H."/>
            <person name="Glass J.I."/>
            <person name="Rusch D."/>
            <person name="Podicherti R."/>
            <person name="Tsui H.-C.T."/>
            <person name="Winkler M.E."/>
        </authorList>
    </citation>
    <scope>NUCLEOTIDE SEQUENCE</scope>
</reference>
<accession>A0A382XQ55</accession>
<dbReference type="InterPro" id="IPR036374">
    <property type="entry name" value="OxRdtase_Mopterin-bd_sf"/>
</dbReference>
<proteinExistence type="predicted"/>
<dbReference type="AlphaFoldDB" id="A0A382XQ55"/>
<dbReference type="PANTHER" id="PTHR43032">
    <property type="entry name" value="PROTEIN-METHIONINE-SULFOXIDE REDUCTASE"/>
    <property type="match status" value="1"/>
</dbReference>
<protein>
    <recommendedName>
        <fullName evidence="1">Oxidoreductase molybdopterin-binding domain-containing protein</fullName>
    </recommendedName>
</protein>
<name>A0A382XQ55_9ZZZZ</name>
<dbReference type="SUPFAM" id="SSF56524">
    <property type="entry name" value="Oxidoreductase molybdopterin-binding domain"/>
    <property type="match status" value="1"/>
</dbReference>
<dbReference type="EMBL" id="UINC01169065">
    <property type="protein sequence ID" value="SVD72418.1"/>
    <property type="molecule type" value="Genomic_DNA"/>
</dbReference>
<feature type="non-terminal residue" evidence="2">
    <location>
        <position position="1"/>
    </location>
</feature>
<evidence type="ECO:0000313" key="2">
    <source>
        <dbReference type="EMBL" id="SVD72418.1"/>
    </source>
</evidence>
<dbReference type="NCBIfam" id="NF003767">
    <property type="entry name" value="PRK05363.1"/>
    <property type="match status" value="1"/>
</dbReference>
<organism evidence="2">
    <name type="scientific">marine metagenome</name>
    <dbReference type="NCBI Taxonomy" id="408172"/>
    <lineage>
        <taxon>unclassified sequences</taxon>
        <taxon>metagenomes</taxon>
        <taxon>ecological metagenomes</taxon>
    </lineage>
</organism>
<gene>
    <name evidence="2" type="ORF">METZ01_LOCUS425272</name>
</gene>